<feature type="region of interest" description="Disordered" evidence="1">
    <location>
        <begin position="1"/>
        <end position="25"/>
    </location>
</feature>
<gene>
    <name evidence="2" type="ORF">L211DRAFT_214728</name>
</gene>
<name>A0A3N4LMP1_9PEZI</name>
<dbReference type="InParanoid" id="A0A3N4LMP1"/>
<feature type="compositionally biased region" description="Low complexity" evidence="1">
    <location>
        <begin position="1"/>
        <end position="17"/>
    </location>
</feature>
<evidence type="ECO:0000313" key="3">
    <source>
        <dbReference type="Proteomes" id="UP000267821"/>
    </source>
</evidence>
<dbReference type="OrthoDB" id="5508086at2759"/>
<proteinExistence type="predicted"/>
<dbReference type="Proteomes" id="UP000267821">
    <property type="component" value="Unassembled WGS sequence"/>
</dbReference>
<dbReference type="AlphaFoldDB" id="A0A3N4LMP1"/>
<dbReference type="EMBL" id="ML121543">
    <property type="protein sequence ID" value="RPB24197.1"/>
    <property type="molecule type" value="Genomic_DNA"/>
</dbReference>
<accession>A0A3N4LMP1</accession>
<reference evidence="2 3" key="1">
    <citation type="journal article" date="2018" name="Nat. Ecol. Evol.">
        <title>Pezizomycetes genomes reveal the molecular basis of ectomycorrhizal truffle lifestyle.</title>
        <authorList>
            <person name="Murat C."/>
            <person name="Payen T."/>
            <person name="Noel B."/>
            <person name="Kuo A."/>
            <person name="Morin E."/>
            <person name="Chen J."/>
            <person name="Kohler A."/>
            <person name="Krizsan K."/>
            <person name="Balestrini R."/>
            <person name="Da Silva C."/>
            <person name="Montanini B."/>
            <person name="Hainaut M."/>
            <person name="Levati E."/>
            <person name="Barry K.W."/>
            <person name="Belfiori B."/>
            <person name="Cichocki N."/>
            <person name="Clum A."/>
            <person name="Dockter R.B."/>
            <person name="Fauchery L."/>
            <person name="Guy J."/>
            <person name="Iotti M."/>
            <person name="Le Tacon F."/>
            <person name="Lindquist E.A."/>
            <person name="Lipzen A."/>
            <person name="Malagnac F."/>
            <person name="Mello A."/>
            <person name="Molinier V."/>
            <person name="Miyauchi S."/>
            <person name="Poulain J."/>
            <person name="Riccioni C."/>
            <person name="Rubini A."/>
            <person name="Sitrit Y."/>
            <person name="Splivallo R."/>
            <person name="Traeger S."/>
            <person name="Wang M."/>
            <person name="Zifcakova L."/>
            <person name="Wipf D."/>
            <person name="Zambonelli A."/>
            <person name="Paolocci F."/>
            <person name="Nowrousian M."/>
            <person name="Ottonello S."/>
            <person name="Baldrian P."/>
            <person name="Spatafora J.W."/>
            <person name="Henrissat B."/>
            <person name="Nagy L.G."/>
            <person name="Aury J.M."/>
            <person name="Wincker P."/>
            <person name="Grigoriev I.V."/>
            <person name="Bonfante P."/>
            <person name="Martin F.M."/>
        </authorList>
    </citation>
    <scope>NUCLEOTIDE SEQUENCE [LARGE SCALE GENOMIC DNA]</scope>
    <source>
        <strain evidence="2 3">ATCC MYA-4762</strain>
    </source>
</reference>
<sequence length="123" mass="14208">MIDLESTSGTSNTAATTTKEECLPPTDEPACTLVLHAAPTHRKLGQMRRWFKEDNQGIAIAGTRWLLGEKKREGKRSRSMVIYLARLTRRALRMGWKEFRIEEYKWVWKVKDKADGPILNEHP</sequence>
<evidence type="ECO:0000256" key="1">
    <source>
        <dbReference type="SAM" id="MobiDB-lite"/>
    </source>
</evidence>
<evidence type="ECO:0000313" key="2">
    <source>
        <dbReference type="EMBL" id="RPB24197.1"/>
    </source>
</evidence>
<organism evidence="2 3">
    <name type="scientific">Terfezia boudieri ATCC MYA-4762</name>
    <dbReference type="NCBI Taxonomy" id="1051890"/>
    <lineage>
        <taxon>Eukaryota</taxon>
        <taxon>Fungi</taxon>
        <taxon>Dikarya</taxon>
        <taxon>Ascomycota</taxon>
        <taxon>Pezizomycotina</taxon>
        <taxon>Pezizomycetes</taxon>
        <taxon>Pezizales</taxon>
        <taxon>Pezizaceae</taxon>
        <taxon>Terfezia</taxon>
    </lineage>
</organism>
<keyword evidence="3" id="KW-1185">Reference proteome</keyword>
<protein>
    <submittedName>
        <fullName evidence="2">Uncharacterized protein</fullName>
    </submittedName>
</protein>